<evidence type="ECO:0000256" key="3">
    <source>
        <dbReference type="ARBA" id="ARBA00012417"/>
    </source>
</evidence>
<gene>
    <name evidence="25" type="primary">polX</name>
    <name evidence="25" type="ORF">Pr1d_27770</name>
</gene>
<evidence type="ECO:0000256" key="16">
    <source>
        <dbReference type="ARBA" id="ARBA00035717"/>
    </source>
</evidence>
<dbReference type="InterPro" id="IPR003583">
    <property type="entry name" value="Hlx-hairpin-Hlx_DNA-bd_motif"/>
</dbReference>
<dbReference type="GO" id="GO:0008270">
    <property type="term" value="F:zinc ion binding"/>
    <property type="evidence" value="ECO:0007669"/>
    <property type="project" value="TreeGrafter"/>
</dbReference>
<evidence type="ECO:0000256" key="12">
    <source>
        <dbReference type="ARBA" id="ARBA00022843"/>
    </source>
</evidence>
<comment type="function">
    <text evidence="20">Repair polymerase that plays a key role in base-excision repair. During this process, the damaged base is excised by specific DNA glycosylases, the DNA backbone is nicked at the abasic site by an apurinic/apyrimidic (AP) endonuclease, and POLB removes 5'-deoxyribose-phosphate from the preincised AP site acting as a 5'-deoxyribose-phosphate lyase (5'-dRP lyase); through its DNA polymerase activity, it adds one nucleotide to the 3' end of the arising single-nucleotide gap. Conducts 'gap-filling' DNA synthesis in a stepwise distributive fashion rather than in a processive fashion as for other DNA polymerases. It is also able to cleave sugar-phosphate bonds 3' to an intact AP site, acting as an AP lyase.</text>
</comment>
<dbReference type="GO" id="GO:0005829">
    <property type="term" value="C:cytosol"/>
    <property type="evidence" value="ECO:0007669"/>
    <property type="project" value="TreeGrafter"/>
</dbReference>
<keyword evidence="10" id="KW-0235">DNA replication</keyword>
<evidence type="ECO:0000259" key="22">
    <source>
        <dbReference type="SMART" id="SM00278"/>
    </source>
</evidence>
<dbReference type="OrthoDB" id="9808747at2"/>
<dbReference type="Pfam" id="PF02811">
    <property type="entry name" value="PHP"/>
    <property type="match status" value="1"/>
</dbReference>
<sequence length="575" mass="63904">MTNQEIAAAFEQVADLLEFQGANPFRVRAYRNGARKIVDLGERVSEIVADESRQLTDLDGIGKDLAEKIEQLVTTGRLTQLEELQSQVPGTVLAMLRVPGLGPKKAAVLFKELGVESLDQLRAACDQQQVRDLKGFGAKTEEAILKGLAIAEQGDQRTKWAKADEIVTEVLEHLRSEKSIKRVEPAGSYRRGCETVGDLDFLVEATDAVKVMDHFGNYPGIVEVIARGDTKMSVRLASGMQMDLRVVPKESFGAASQYFTGSKAHNVELRGRAKQRGLKINEWGVFQVETDGTETYLAGRTEKDVYKTMDLPCFPPEIREDREEFQWAEAGKLPKLLEQKDIRADLHMHTNATDGKATLEEMIAAAKERGLEYIAITDHSQRVSMANGLDAKRALAQWKEIDKLQKKHDDIRILKGIECDILEKGGMDLPDDVLAQADWVIASVHYGQNQPSEQITERILGALENPHVDIIAHPTGRLINRREPYAVDMDQVFNAAVKHKKMLELNANPARLDLHDQHCAAARRLGIPIVISTDAHSTGGLDVMRYGVLQARRGGLTAKDVANTLPWEKFAKLLN</sequence>
<dbReference type="KEGG" id="bgok:Pr1d_27770"/>
<keyword evidence="15" id="KW-0234">DNA repair</keyword>
<evidence type="ECO:0000256" key="9">
    <source>
        <dbReference type="ARBA" id="ARBA00022695"/>
    </source>
</evidence>
<evidence type="ECO:0000256" key="7">
    <source>
        <dbReference type="ARBA" id="ARBA00022634"/>
    </source>
</evidence>
<dbReference type="InterPro" id="IPR050243">
    <property type="entry name" value="PHP_phosphatase"/>
</dbReference>
<comment type="subcellular location">
    <subcellularLocation>
        <location evidence="2">Cytoplasm</location>
    </subcellularLocation>
</comment>
<protein>
    <recommendedName>
        <fullName evidence="5">DNA polymerase beta</fullName>
        <ecNumber evidence="3">2.7.7.7</ecNumber>
        <ecNumber evidence="4">4.2.99.18</ecNumber>
    </recommendedName>
    <alternativeName>
        <fullName evidence="16">5'-deoxyribose-phosphate lyase</fullName>
    </alternativeName>
    <alternativeName>
        <fullName evidence="17">AP lyase</fullName>
    </alternativeName>
</protein>
<evidence type="ECO:0000256" key="2">
    <source>
        <dbReference type="ARBA" id="ARBA00004496"/>
    </source>
</evidence>
<dbReference type="GO" id="GO:0042578">
    <property type="term" value="F:phosphoric ester hydrolase activity"/>
    <property type="evidence" value="ECO:0007669"/>
    <property type="project" value="TreeGrafter"/>
</dbReference>
<dbReference type="InterPro" id="IPR003141">
    <property type="entry name" value="Pol/His_phosphatase_N"/>
</dbReference>
<dbReference type="Pfam" id="PF14520">
    <property type="entry name" value="HHH_5"/>
    <property type="match status" value="1"/>
</dbReference>
<keyword evidence="25" id="KW-0269">Exonuclease</keyword>
<evidence type="ECO:0000256" key="1">
    <source>
        <dbReference type="ARBA" id="ARBA00001946"/>
    </source>
</evidence>
<dbReference type="SMART" id="SM00481">
    <property type="entry name" value="POLIIIAc"/>
    <property type="match status" value="1"/>
</dbReference>
<dbReference type="PIRSF" id="PIRSF005047">
    <property type="entry name" value="UCP005047_YshC"/>
    <property type="match status" value="1"/>
</dbReference>
<keyword evidence="14" id="KW-0915">Sodium</keyword>
<dbReference type="Gene3D" id="1.10.150.110">
    <property type="entry name" value="DNA polymerase beta, N-terminal domain-like"/>
    <property type="match status" value="1"/>
</dbReference>
<evidence type="ECO:0000256" key="13">
    <source>
        <dbReference type="ARBA" id="ARBA00022932"/>
    </source>
</evidence>
<name>A0A5B9Q966_9BACT</name>
<keyword evidence="25" id="KW-0378">Hydrolase</keyword>
<feature type="domain" description="Helix-hairpin-helix DNA-binding motif class 1" evidence="22">
    <location>
        <begin position="93"/>
        <end position="112"/>
    </location>
</feature>
<dbReference type="PANTHER" id="PTHR36928">
    <property type="entry name" value="PHOSPHATASE YCDX-RELATED"/>
    <property type="match status" value="1"/>
</dbReference>
<dbReference type="InterPro" id="IPR022311">
    <property type="entry name" value="PolX-like"/>
</dbReference>
<keyword evidence="11" id="KW-0227">DNA damage</keyword>
<dbReference type="InterPro" id="IPR004013">
    <property type="entry name" value="PHP_dom"/>
</dbReference>
<keyword evidence="7" id="KW-0237">DNA synthesis</keyword>
<dbReference type="GO" id="GO:0003887">
    <property type="term" value="F:DNA-directed DNA polymerase activity"/>
    <property type="evidence" value="ECO:0007669"/>
    <property type="project" value="UniProtKB-KW"/>
</dbReference>
<evidence type="ECO:0000256" key="6">
    <source>
        <dbReference type="ARBA" id="ARBA00022481"/>
    </source>
</evidence>
<organism evidence="25 26">
    <name type="scientific">Bythopirellula goksoeyrii</name>
    <dbReference type="NCBI Taxonomy" id="1400387"/>
    <lineage>
        <taxon>Bacteria</taxon>
        <taxon>Pseudomonadati</taxon>
        <taxon>Planctomycetota</taxon>
        <taxon>Planctomycetia</taxon>
        <taxon>Pirellulales</taxon>
        <taxon>Lacipirellulaceae</taxon>
        <taxon>Bythopirellula</taxon>
    </lineage>
</organism>
<evidence type="ECO:0000256" key="20">
    <source>
        <dbReference type="ARBA" id="ARBA00045548"/>
    </source>
</evidence>
<dbReference type="InterPro" id="IPR010996">
    <property type="entry name" value="HHH_MUS81"/>
</dbReference>
<comment type="catalytic activity">
    <reaction evidence="19">
        <text>a 5'-end 2'-deoxyribose-2'-deoxyribonucleotide-DNA = (2E,4S)-4-hydroxypenten-2-al-5-phosphate + a 5'-end 5'-phospho-2'-deoxyribonucleoside-DNA + H(+)</text>
        <dbReference type="Rhea" id="RHEA:76255"/>
        <dbReference type="Rhea" id="RHEA-COMP:13180"/>
        <dbReference type="Rhea" id="RHEA-COMP:18657"/>
        <dbReference type="ChEBI" id="CHEBI:15378"/>
        <dbReference type="ChEBI" id="CHEBI:136412"/>
        <dbReference type="ChEBI" id="CHEBI:195194"/>
        <dbReference type="ChEBI" id="CHEBI:195195"/>
    </reaction>
</comment>
<keyword evidence="8" id="KW-0808">Transferase</keyword>
<dbReference type="PRINTS" id="PR00870">
    <property type="entry name" value="DNAPOLXBETA"/>
</dbReference>
<dbReference type="SUPFAM" id="SSF81301">
    <property type="entry name" value="Nucleotidyltransferase"/>
    <property type="match status" value="1"/>
</dbReference>
<evidence type="ECO:0000256" key="21">
    <source>
        <dbReference type="ARBA" id="ARBA00049244"/>
    </source>
</evidence>
<dbReference type="PANTHER" id="PTHR36928:SF1">
    <property type="entry name" value="PHOSPHATASE YCDX-RELATED"/>
    <property type="match status" value="1"/>
</dbReference>
<evidence type="ECO:0000256" key="11">
    <source>
        <dbReference type="ARBA" id="ARBA00022763"/>
    </source>
</evidence>
<keyword evidence="25" id="KW-0540">Nuclease</keyword>
<evidence type="ECO:0000256" key="10">
    <source>
        <dbReference type="ARBA" id="ARBA00022705"/>
    </source>
</evidence>
<dbReference type="GO" id="GO:0003677">
    <property type="term" value="F:DNA binding"/>
    <property type="evidence" value="ECO:0007669"/>
    <property type="project" value="InterPro"/>
</dbReference>
<comment type="cofactor">
    <cofactor evidence="1">
        <name>Mg(2+)</name>
        <dbReference type="ChEBI" id="CHEBI:18420"/>
    </cofactor>
</comment>
<keyword evidence="6" id="KW-0488">Methylation</keyword>
<dbReference type="EC" id="2.7.7.7" evidence="3"/>
<proteinExistence type="predicted"/>
<keyword evidence="13" id="KW-0239">DNA-directed DNA polymerase</keyword>
<dbReference type="SUPFAM" id="SSF89550">
    <property type="entry name" value="PHP domain-like"/>
    <property type="match status" value="1"/>
</dbReference>
<evidence type="ECO:0000256" key="15">
    <source>
        <dbReference type="ARBA" id="ARBA00023204"/>
    </source>
</evidence>
<dbReference type="Pfam" id="PF14792">
    <property type="entry name" value="DNA_pol_B_palm"/>
    <property type="match status" value="1"/>
</dbReference>
<accession>A0A5B9Q966</accession>
<feature type="domain" description="Helix-hairpin-helix DNA-binding motif class 1" evidence="22">
    <location>
        <begin position="128"/>
        <end position="147"/>
    </location>
</feature>
<dbReference type="FunFam" id="3.20.20.140:FF:000047">
    <property type="entry name" value="PHP domain-containing protein"/>
    <property type="match status" value="1"/>
</dbReference>
<dbReference type="SUPFAM" id="SSF47802">
    <property type="entry name" value="DNA polymerase beta, N-terminal domain-like"/>
    <property type="match status" value="1"/>
</dbReference>
<reference evidence="25 26" key="1">
    <citation type="submission" date="2019-08" db="EMBL/GenBank/DDBJ databases">
        <title>Deep-cultivation of Planctomycetes and their phenomic and genomic characterization uncovers novel biology.</title>
        <authorList>
            <person name="Wiegand S."/>
            <person name="Jogler M."/>
            <person name="Boedeker C."/>
            <person name="Pinto D."/>
            <person name="Vollmers J."/>
            <person name="Rivas-Marin E."/>
            <person name="Kohn T."/>
            <person name="Peeters S.H."/>
            <person name="Heuer A."/>
            <person name="Rast P."/>
            <person name="Oberbeckmann S."/>
            <person name="Bunk B."/>
            <person name="Jeske O."/>
            <person name="Meyerdierks A."/>
            <person name="Storesund J.E."/>
            <person name="Kallscheuer N."/>
            <person name="Luecker S."/>
            <person name="Lage O.M."/>
            <person name="Pohl T."/>
            <person name="Merkel B.J."/>
            <person name="Hornburger P."/>
            <person name="Mueller R.-W."/>
            <person name="Bruemmer F."/>
            <person name="Labrenz M."/>
            <person name="Spormann A.M."/>
            <person name="Op den Camp H."/>
            <person name="Overmann J."/>
            <person name="Amann R."/>
            <person name="Jetten M.S.M."/>
            <person name="Mascher T."/>
            <person name="Medema M.H."/>
            <person name="Devos D.P."/>
            <person name="Kaster A.-K."/>
            <person name="Ovreas L."/>
            <person name="Rohde M."/>
            <person name="Galperin M.Y."/>
            <person name="Jogler C."/>
        </authorList>
    </citation>
    <scope>NUCLEOTIDE SEQUENCE [LARGE SCALE GENOMIC DNA]</scope>
    <source>
        <strain evidence="25 26">Pr1d</strain>
    </source>
</reference>
<dbReference type="InterPro" id="IPR028207">
    <property type="entry name" value="DNA_pol_B_palm_palm"/>
</dbReference>
<dbReference type="EC" id="4.2.99.18" evidence="4"/>
<dbReference type="InterPro" id="IPR047967">
    <property type="entry name" value="PolX_PHP"/>
</dbReference>
<dbReference type="Gene3D" id="3.30.460.10">
    <property type="entry name" value="Beta Polymerase, domain 2"/>
    <property type="match status" value="1"/>
</dbReference>
<evidence type="ECO:0000256" key="17">
    <source>
        <dbReference type="ARBA" id="ARBA00035726"/>
    </source>
</evidence>
<dbReference type="SMART" id="SM00278">
    <property type="entry name" value="HhH1"/>
    <property type="match status" value="3"/>
</dbReference>
<evidence type="ECO:0000256" key="14">
    <source>
        <dbReference type="ARBA" id="ARBA00023053"/>
    </source>
</evidence>
<evidence type="ECO:0000256" key="19">
    <source>
        <dbReference type="ARBA" id="ARBA00044678"/>
    </source>
</evidence>
<dbReference type="EMBL" id="CP042913">
    <property type="protein sequence ID" value="QEG35478.1"/>
    <property type="molecule type" value="Genomic_DNA"/>
</dbReference>
<dbReference type="SMART" id="SM00483">
    <property type="entry name" value="POLXc"/>
    <property type="match status" value="1"/>
</dbReference>
<dbReference type="Proteomes" id="UP000323917">
    <property type="component" value="Chromosome"/>
</dbReference>
<evidence type="ECO:0000259" key="23">
    <source>
        <dbReference type="SMART" id="SM00481"/>
    </source>
</evidence>
<dbReference type="Gene3D" id="1.10.150.20">
    <property type="entry name" value="5' to 3' exonuclease, C-terminal subdomain"/>
    <property type="match status" value="1"/>
</dbReference>
<dbReference type="Pfam" id="PF14716">
    <property type="entry name" value="HHH_8"/>
    <property type="match status" value="1"/>
</dbReference>
<dbReference type="InterPro" id="IPR002054">
    <property type="entry name" value="DNA-dir_DNA_pol_X"/>
</dbReference>
<feature type="domain" description="Polymerase/histidinol phosphatase N-terminal" evidence="23">
    <location>
        <begin position="344"/>
        <end position="423"/>
    </location>
</feature>
<dbReference type="InterPro" id="IPR002008">
    <property type="entry name" value="DNA_pol_X_beta-like"/>
</dbReference>
<comment type="catalytic activity">
    <reaction evidence="18">
        <text>2'-deoxyribonucleotide-(2'-deoxyribose 5'-phosphate)-2'-deoxyribonucleotide-DNA = a 3'-end 2'-deoxyribonucleotide-(2,3-dehydro-2,3-deoxyribose 5'-phosphate)-DNA + a 5'-end 5'-phospho-2'-deoxyribonucleoside-DNA + H(+)</text>
        <dbReference type="Rhea" id="RHEA:66592"/>
        <dbReference type="Rhea" id="RHEA-COMP:13180"/>
        <dbReference type="Rhea" id="RHEA-COMP:16897"/>
        <dbReference type="Rhea" id="RHEA-COMP:17067"/>
        <dbReference type="ChEBI" id="CHEBI:15378"/>
        <dbReference type="ChEBI" id="CHEBI:136412"/>
        <dbReference type="ChEBI" id="CHEBI:157695"/>
        <dbReference type="ChEBI" id="CHEBI:167181"/>
        <dbReference type="EC" id="4.2.99.18"/>
    </reaction>
</comment>
<dbReference type="NCBIfam" id="NF006375">
    <property type="entry name" value="PRK08609.1"/>
    <property type="match status" value="1"/>
</dbReference>
<dbReference type="GO" id="GO:0140078">
    <property type="term" value="F:class I DNA-(apurinic or apyrimidinic site) endonuclease activity"/>
    <property type="evidence" value="ECO:0007669"/>
    <property type="project" value="UniProtKB-EC"/>
</dbReference>
<evidence type="ECO:0000256" key="8">
    <source>
        <dbReference type="ARBA" id="ARBA00022679"/>
    </source>
</evidence>
<comment type="catalytic activity">
    <reaction evidence="21">
        <text>DNA(n) + a 2'-deoxyribonucleoside 5'-triphosphate = DNA(n+1) + diphosphate</text>
        <dbReference type="Rhea" id="RHEA:22508"/>
        <dbReference type="Rhea" id="RHEA-COMP:17339"/>
        <dbReference type="Rhea" id="RHEA-COMP:17340"/>
        <dbReference type="ChEBI" id="CHEBI:33019"/>
        <dbReference type="ChEBI" id="CHEBI:61560"/>
        <dbReference type="ChEBI" id="CHEBI:173112"/>
        <dbReference type="EC" id="2.7.7.7"/>
    </reaction>
</comment>
<evidence type="ECO:0000256" key="5">
    <source>
        <dbReference type="ARBA" id="ARBA00020020"/>
    </source>
</evidence>
<evidence type="ECO:0000313" key="26">
    <source>
        <dbReference type="Proteomes" id="UP000323917"/>
    </source>
</evidence>
<dbReference type="GO" id="GO:0006281">
    <property type="term" value="P:DNA repair"/>
    <property type="evidence" value="ECO:0007669"/>
    <property type="project" value="UniProtKB-KW"/>
</dbReference>
<keyword evidence="9" id="KW-0548">Nucleotidyltransferase</keyword>
<dbReference type="InterPro" id="IPR029398">
    <property type="entry name" value="PolB_thumb"/>
</dbReference>
<dbReference type="InterPro" id="IPR016195">
    <property type="entry name" value="Pol/histidinol_Pase-like"/>
</dbReference>
<dbReference type="Pfam" id="PF14791">
    <property type="entry name" value="DNA_pol_B_thumb"/>
    <property type="match status" value="1"/>
</dbReference>
<evidence type="ECO:0000259" key="24">
    <source>
        <dbReference type="SMART" id="SM00483"/>
    </source>
</evidence>
<evidence type="ECO:0000313" key="25">
    <source>
        <dbReference type="EMBL" id="QEG35478.1"/>
    </source>
</evidence>
<evidence type="ECO:0000256" key="4">
    <source>
        <dbReference type="ARBA" id="ARBA00012720"/>
    </source>
</evidence>
<dbReference type="GO" id="GO:0004527">
    <property type="term" value="F:exonuclease activity"/>
    <property type="evidence" value="ECO:0007669"/>
    <property type="project" value="UniProtKB-KW"/>
</dbReference>
<evidence type="ECO:0000256" key="18">
    <source>
        <dbReference type="ARBA" id="ARBA00044632"/>
    </source>
</evidence>
<dbReference type="CDD" id="cd00141">
    <property type="entry name" value="NT_POLXc"/>
    <property type="match status" value="1"/>
</dbReference>
<dbReference type="Gene3D" id="3.20.20.140">
    <property type="entry name" value="Metal-dependent hydrolases"/>
    <property type="match status" value="1"/>
</dbReference>
<dbReference type="InterPro" id="IPR027421">
    <property type="entry name" value="DNA_pol_lamdba_lyase_dom_sf"/>
</dbReference>
<dbReference type="SUPFAM" id="SSF158702">
    <property type="entry name" value="Sec63 N-terminal domain-like"/>
    <property type="match status" value="1"/>
</dbReference>
<dbReference type="CDD" id="cd07436">
    <property type="entry name" value="PHP_PolX"/>
    <property type="match status" value="1"/>
</dbReference>
<feature type="domain" description="DNA-directed DNA polymerase X" evidence="24">
    <location>
        <begin position="1"/>
        <end position="320"/>
    </location>
</feature>
<dbReference type="Gene3D" id="3.30.210.10">
    <property type="entry name" value="DNA polymerase, thumb domain"/>
    <property type="match status" value="1"/>
</dbReference>
<dbReference type="InterPro" id="IPR037160">
    <property type="entry name" value="DNA_Pol_thumb_sf"/>
</dbReference>
<dbReference type="InterPro" id="IPR043519">
    <property type="entry name" value="NT_sf"/>
</dbReference>
<feature type="domain" description="Helix-hairpin-helix DNA-binding motif class 1" evidence="22">
    <location>
        <begin position="53"/>
        <end position="72"/>
    </location>
</feature>
<dbReference type="RefSeq" id="WP_148073985.1">
    <property type="nucleotide sequence ID" value="NZ_CP042913.1"/>
</dbReference>
<keyword evidence="12" id="KW-0832">Ubl conjugation</keyword>
<keyword evidence="26" id="KW-1185">Reference proteome</keyword>
<dbReference type="AlphaFoldDB" id="A0A5B9Q966"/>